<name>V6M2X4_9BACL</name>
<dbReference type="AlphaFoldDB" id="V6M2X4"/>
<dbReference type="Proteomes" id="UP000017973">
    <property type="component" value="Unassembled WGS sequence"/>
</dbReference>
<dbReference type="SUPFAM" id="SSF48452">
    <property type="entry name" value="TPR-like"/>
    <property type="match status" value="1"/>
</dbReference>
<organism evidence="3 4">
    <name type="scientific">Brevibacillus panacihumi W25</name>
    <dbReference type="NCBI Taxonomy" id="1408254"/>
    <lineage>
        <taxon>Bacteria</taxon>
        <taxon>Bacillati</taxon>
        <taxon>Bacillota</taxon>
        <taxon>Bacilli</taxon>
        <taxon>Bacillales</taxon>
        <taxon>Paenibacillaceae</taxon>
        <taxon>Brevibacillus</taxon>
    </lineage>
</organism>
<dbReference type="RefSeq" id="WP_023557606.1">
    <property type="nucleotide sequence ID" value="NZ_KI629785.1"/>
</dbReference>
<dbReference type="eggNOG" id="COG0457">
    <property type="taxonomic scope" value="Bacteria"/>
</dbReference>
<proteinExistence type="predicted"/>
<keyword evidence="1" id="KW-0802">TPR repeat</keyword>
<dbReference type="InterPro" id="IPR041656">
    <property type="entry name" value="TPR_5"/>
</dbReference>
<comment type="caution">
    <text evidence="3">The sequence shown here is derived from an EMBL/GenBank/DDBJ whole genome shotgun (WGS) entry which is preliminary data.</text>
</comment>
<dbReference type="HOGENOM" id="CLU_116756_1_0_9"/>
<evidence type="ECO:0000313" key="4">
    <source>
        <dbReference type="Proteomes" id="UP000017973"/>
    </source>
</evidence>
<protein>
    <recommendedName>
        <fullName evidence="2">Tetratrico peptide repeat group 5 domain-containing protein</fullName>
    </recommendedName>
</protein>
<accession>V6M2X4</accession>
<evidence type="ECO:0000313" key="3">
    <source>
        <dbReference type="EMBL" id="EST52971.1"/>
    </source>
</evidence>
<feature type="repeat" description="TPR" evidence="1">
    <location>
        <begin position="27"/>
        <end position="60"/>
    </location>
</feature>
<gene>
    <name evidence="3" type="ORF">T458_18800</name>
</gene>
<sequence>MLGLEREAVPFYEKAIALHTLETEDLRGAYLGLGSTYRCIGEIEKSIALLCQGISLFPDDYSLKVFLALAKYNAKDFEGSVQILLDSLVETSSCKHIQKYSRAIRFYRDHLDEKW</sequence>
<dbReference type="OrthoDB" id="193829at2"/>
<reference evidence="3 4" key="1">
    <citation type="journal article" date="2014" name="Genome Announc.">
        <title>Draft Genome Sequence of Brevibacillus panacihumi Strain W25, a Halotolerant Hydrocarbon-Degrading Bacterium.</title>
        <authorList>
            <person name="Wang X."/>
            <person name="Jin D."/>
            <person name="Zhou L."/>
            <person name="Wu L."/>
            <person name="An W."/>
            <person name="Chen Y."/>
            <person name="Zhao L."/>
        </authorList>
    </citation>
    <scope>NUCLEOTIDE SEQUENCE [LARGE SCALE GENOMIC DNA]</scope>
    <source>
        <strain evidence="3 4">W25</strain>
    </source>
</reference>
<evidence type="ECO:0000259" key="2">
    <source>
        <dbReference type="Pfam" id="PF12688"/>
    </source>
</evidence>
<dbReference type="EMBL" id="AYJU01000017">
    <property type="protein sequence ID" value="EST52971.1"/>
    <property type="molecule type" value="Genomic_DNA"/>
</dbReference>
<dbReference type="Pfam" id="PF12688">
    <property type="entry name" value="TPR_5"/>
    <property type="match status" value="1"/>
</dbReference>
<dbReference type="STRING" id="1408254.T458_18800"/>
<evidence type="ECO:0000256" key="1">
    <source>
        <dbReference type="PROSITE-ProRule" id="PRU00339"/>
    </source>
</evidence>
<dbReference type="Gene3D" id="1.25.40.10">
    <property type="entry name" value="Tetratricopeptide repeat domain"/>
    <property type="match status" value="1"/>
</dbReference>
<dbReference type="PROSITE" id="PS50005">
    <property type="entry name" value="TPR"/>
    <property type="match status" value="1"/>
</dbReference>
<keyword evidence="4" id="KW-1185">Reference proteome</keyword>
<dbReference type="InterPro" id="IPR019734">
    <property type="entry name" value="TPR_rpt"/>
</dbReference>
<dbReference type="InterPro" id="IPR011990">
    <property type="entry name" value="TPR-like_helical_dom_sf"/>
</dbReference>
<feature type="domain" description="Tetratrico peptide repeat group 5" evidence="2">
    <location>
        <begin position="3"/>
        <end position="111"/>
    </location>
</feature>